<gene>
    <name evidence="2" type="ORF">C1SCF055_LOCUS942</name>
</gene>
<keyword evidence="1" id="KW-0732">Signal</keyword>
<organism evidence="2">
    <name type="scientific">Cladocopium goreaui</name>
    <dbReference type="NCBI Taxonomy" id="2562237"/>
    <lineage>
        <taxon>Eukaryota</taxon>
        <taxon>Sar</taxon>
        <taxon>Alveolata</taxon>
        <taxon>Dinophyceae</taxon>
        <taxon>Suessiales</taxon>
        <taxon>Symbiodiniaceae</taxon>
        <taxon>Cladocopium</taxon>
    </lineage>
</organism>
<dbReference type="EMBL" id="CAMXCT020000004">
    <property type="protein sequence ID" value="CAL1125729.1"/>
    <property type="molecule type" value="Genomic_DNA"/>
</dbReference>
<reference evidence="3" key="2">
    <citation type="submission" date="2024-04" db="EMBL/GenBank/DDBJ databases">
        <authorList>
            <person name="Chen Y."/>
            <person name="Shah S."/>
            <person name="Dougan E. K."/>
            <person name="Thang M."/>
            <person name="Chan C."/>
        </authorList>
    </citation>
    <scope>NUCLEOTIDE SEQUENCE [LARGE SCALE GENOMIC DNA]</scope>
</reference>
<protein>
    <submittedName>
        <fullName evidence="2">Uncharacterized protein</fullName>
    </submittedName>
</protein>
<evidence type="ECO:0000313" key="3">
    <source>
        <dbReference type="EMBL" id="CAL1125729.1"/>
    </source>
</evidence>
<evidence type="ECO:0000256" key="1">
    <source>
        <dbReference type="SAM" id="SignalP"/>
    </source>
</evidence>
<comment type="caution">
    <text evidence="2">The sequence shown here is derived from an EMBL/GenBank/DDBJ whole genome shotgun (WGS) entry which is preliminary data.</text>
</comment>
<proteinExistence type="predicted"/>
<dbReference type="AlphaFoldDB" id="A0A9P1BF58"/>
<feature type="signal peptide" evidence="1">
    <location>
        <begin position="1"/>
        <end position="20"/>
    </location>
</feature>
<accession>A0A9P1BF58</accession>
<evidence type="ECO:0000313" key="2">
    <source>
        <dbReference type="EMBL" id="CAI3972354.1"/>
    </source>
</evidence>
<dbReference type="Proteomes" id="UP001152797">
    <property type="component" value="Unassembled WGS sequence"/>
</dbReference>
<keyword evidence="4" id="KW-1185">Reference proteome</keyword>
<dbReference type="EMBL" id="CAMXCT010000004">
    <property type="protein sequence ID" value="CAI3972354.1"/>
    <property type="molecule type" value="Genomic_DNA"/>
</dbReference>
<evidence type="ECO:0000313" key="4">
    <source>
        <dbReference type="Proteomes" id="UP001152797"/>
    </source>
</evidence>
<sequence>MWFGSALAFLPALWLGRSSGMRAPSQNPAHPELRDAYRVEDLESREATDHWWLPFVAGVVVGGVTSLGPALGVPAARAADLVNGEAIFDARRAIRNWAVPR</sequence>
<feature type="chain" id="PRO_5043269384" evidence="1">
    <location>
        <begin position="21"/>
        <end position="101"/>
    </location>
</feature>
<name>A0A9P1BF58_9DINO</name>
<reference evidence="2" key="1">
    <citation type="submission" date="2022-10" db="EMBL/GenBank/DDBJ databases">
        <authorList>
            <person name="Chen Y."/>
            <person name="Dougan E. K."/>
            <person name="Chan C."/>
            <person name="Rhodes N."/>
            <person name="Thang M."/>
        </authorList>
    </citation>
    <scope>NUCLEOTIDE SEQUENCE</scope>
</reference>
<dbReference type="EMBL" id="CAMXCT030000004">
    <property type="protein sequence ID" value="CAL4759666.1"/>
    <property type="molecule type" value="Genomic_DNA"/>
</dbReference>